<reference evidence="2 3" key="1">
    <citation type="submission" date="2024-01" db="EMBL/GenBank/DDBJ databases">
        <title>Hyphobacterium bacterium isolated from marine sediment.</title>
        <authorList>
            <person name="Zhao S."/>
        </authorList>
    </citation>
    <scope>NUCLEOTIDE SEQUENCE [LARGE SCALE GENOMIC DNA]</scope>
    <source>
        <strain evidence="2 3">Y60-23</strain>
    </source>
</reference>
<accession>A0ABU7LXZ1</accession>
<evidence type="ECO:0000313" key="2">
    <source>
        <dbReference type="EMBL" id="MEE2566426.1"/>
    </source>
</evidence>
<sequence length="364" mass="40359">MIRAVLVTLGFLAALFLLWLSWPSRLSPAYWDEPEPPVLTGVLEPRGRLSTAERFAQGLIDSSEDIAIGPDGAIYTGQRDGRLVRIDTGVTPARVETVAQVTDKPVLGLQWMQDGRLAAAASDGLYGIDVNTSEVELFTSGPADRPFGFANDLDVAEDGLIFFTESSWRWPNATDEPSFQLDMAENRPYGALYCYHPGTGETTLLTDGLYYANGVAMAADGQSVFFLETFRYRLNRYWIAGPRAGERDIVADNLPGIPDGLMGDGNGRLFIAMDTQRVPLLRFLHRNPFWTRMLTKLPEFVWLRSGTPKAFILMLDEDGNYLDSWHDGTGEMGFIANVVPDADGSLWIGHLDRPFLSRFTPPTP</sequence>
<dbReference type="InterPro" id="IPR011042">
    <property type="entry name" value="6-blade_b-propeller_TolB-like"/>
</dbReference>
<dbReference type="EMBL" id="JAZDRO010000002">
    <property type="protein sequence ID" value="MEE2566426.1"/>
    <property type="molecule type" value="Genomic_DNA"/>
</dbReference>
<dbReference type="PANTHER" id="PTHR10426:SF88">
    <property type="entry name" value="ADIPOCYTE PLASMA MEMBRANE-ASSOCIATED PROTEIN HEMOMUCIN-RELATED"/>
    <property type="match status" value="1"/>
</dbReference>
<dbReference type="SUPFAM" id="SSF63829">
    <property type="entry name" value="Calcium-dependent phosphotriesterase"/>
    <property type="match status" value="1"/>
</dbReference>
<dbReference type="Gene3D" id="2.120.10.30">
    <property type="entry name" value="TolB, C-terminal domain"/>
    <property type="match status" value="1"/>
</dbReference>
<dbReference type="Pfam" id="PF08450">
    <property type="entry name" value="SGL"/>
    <property type="match status" value="1"/>
</dbReference>
<dbReference type="PANTHER" id="PTHR10426">
    <property type="entry name" value="STRICTOSIDINE SYNTHASE-RELATED"/>
    <property type="match status" value="1"/>
</dbReference>
<gene>
    <name evidence="2" type="ORF">V0U35_07000</name>
</gene>
<dbReference type="InterPro" id="IPR013658">
    <property type="entry name" value="SGL"/>
</dbReference>
<dbReference type="Proteomes" id="UP001310692">
    <property type="component" value="Unassembled WGS sequence"/>
</dbReference>
<keyword evidence="3" id="KW-1185">Reference proteome</keyword>
<dbReference type="RefSeq" id="WP_330195967.1">
    <property type="nucleotide sequence ID" value="NZ_JAZDRO010000002.1"/>
</dbReference>
<evidence type="ECO:0000259" key="1">
    <source>
        <dbReference type="Pfam" id="PF08450"/>
    </source>
</evidence>
<name>A0ABU7LXZ1_9PROT</name>
<evidence type="ECO:0000313" key="3">
    <source>
        <dbReference type="Proteomes" id="UP001310692"/>
    </source>
</evidence>
<organism evidence="2 3">
    <name type="scientific">Hyphobacterium marinum</name>
    <dbReference type="NCBI Taxonomy" id="3116574"/>
    <lineage>
        <taxon>Bacteria</taxon>
        <taxon>Pseudomonadati</taxon>
        <taxon>Pseudomonadota</taxon>
        <taxon>Alphaproteobacteria</taxon>
        <taxon>Maricaulales</taxon>
        <taxon>Maricaulaceae</taxon>
        <taxon>Hyphobacterium</taxon>
    </lineage>
</organism>
<comment type="caution">
    <text evidence="2">The sequence shown here is derived from an EMBL/GenBank/DDBJ whole genome shotgun (WGS) entry which is preliminary data.</text>
</comment>
<protein>
    <submittedName>
        <fullName evidence="2">SMP-30/gluconolactonase/LRE family protein</fullName>
    </submittedName>
</protein>
<dbReference type="Pfam" id="PF20067">
    <property type="entry name" value="SSL_N"/>
    <property type="match status" value="1"/>
</dbReference>
<proteinExistence type="predicted"/>
<feature type="domain" description="SMP-30/Gluconolactonase/LRE-like region" evidence="1">
    <location>
        <begin position="106"/>
        <end position="273"/>
    </location>
</feature>